<dbReference type="InterPro" id="IPR003661">
    <property type="entry name" value="HisK_dim/P_dom"/>
</dbReference>
<keyword evidence="5" id="KW-0597">Phosphoprotein</keyword>
<dbReference type="PROSITE" id="PS50109">
    <property type="entry name" value="HIS_KIN"/>
    <property type="match status" value="1"/>
</dbReference>
<dbReference type="Pfam" id="PF00512">
    <property type="entry name" value="HisKA"/>
    <property type="match status" value="1"/>
</dbReference>
<sequence>MIETLLVNFLFLLIPVLIFLLFFEDRIKYYNKPIMLSLSSVSMILCMTYPIYLDSGFIFDLRYIPFIIVALFGGYKNAFILYLILNIYRFIIGGDGFIPSFLFSTFIFVLVYISSRKYVQLQSRARISRAVLISFCTMMFYLVTLSLQTSLNQEFWTLSFYALTTHVVMMLILMILIERVISNMETREAYLHSERLHVISELTASVAHEIRNPLTVTNGFLQLLKRSETISPSEKSYIEYSLLELNRAEKIVSDFLAFSKPQCENMLNSNFKDETDYTRNILLPYAHMHKVDIQLTFQNTLMKKIDKNQIQQCLINLFKNGIEAMKEDGGILYIDVSEQKKKIIIKIKDTGVGMTEEDISLLGKPYYSTKKQGTGLGMLMVYSTIHKHRGHIDVESEKGKGTTFTITFPL</sequence>
<keyword evidence="11" id="KW-1133">Transmembrane helix</keyword>
<dbReference type="InterPro" id="IPR011620">
    <property type="entry name" value="Sig_transdc_His_kinase_LytS_TM"/>
</dbReference>
<protein>
    <recommendedName>
        <fullName evidence="3">histidine kinase</fullName>
        <ecNumber evidence="3">2.7.13.3</ecNumber>
    </recommendedName>
</protein>
<evidence type="ECO:0000313" key="15">
    <source>
        <dbReference type="Proteomes" id="UP000310334"/>
    </source>
</evidence>
<comment type="subcellular location">
    <subcellularLocation>
        <location evidence="2">Cell membrane</location>
        <topology evidence="2">Multi-pass membrane protein</topology>
    </subcellularLocation>
</comment>
<organism evidence="14 15">
    <name type="scientific">Metabacillus sediminilitoris</name>
    <dbReference type="NCBI Taxonomy" id="2567941"/>
    <lineage>
        <taxon>Bacteria</taxon>
        <taxon>Bacillati</taxon>
        <taxon>Bacillota</taxon>
        <taxon>Bacilli</taxon>
        <taxon>Bacillales</taxon>
        <taxon>Bacillaceae</taxon>
        <taxon>Metabacillus</taxon>
    </lineage>
</organism>
<dbReference type="EC" id="2.7.13.3" evidence="3"/>
<dbReference type="GO" id="GO:0005524">
    <property type="term" value="F:ATP binding"/>
    <property type="evidence" value="ECO:0007669"/>
    <property type="project" value="UniProtKB-KW"/>
</dbReference>
<keyword evidence="7" id="KW-0812">Transmembrane</keyword>
<evidence type="ECO:0000256" key="7">
    <source>
        <dbReference type="ARBA" id="ARBA00022692"/>
    </source>
</evidence>
<dbReference type="InterPro" id="IPR004358">
    <property type="entry name" value="Sig_transdc_His_kin-like_C"/>
</dbReference>
<dbReference type="Pfam" id="PF02518">
    <property type="entry name" value="HATPase_c"/>
    <property type="match status" value="1"/>
</dbReference>
<evidence type="ECO:0000256" key="8">
    <source>
        <dbReference type="ARBA" id="ARBA00022741"/>
    </source>
</evidence>
<dbReference type="AlphaFoldDB" id="A0A4S4BZT1"/>
<name>A0A4S4BZT1_9BACI</name>
<evidence type="ECO:0000256" key="6">
    <source>
        <dbReference type="ARBA" id="ARBA00022679"/>
    </source>
</evidence>
<keyword evidence="6" id="KW-0808">Transferase</keyword>
<dbReference type="PRINTS" id="PR00344">
    <property type="entry name" value="BCTRLSENSOR"/>
</dbReference>
<evidence type="ECO:0000256" key="2">
    <source>
        <dbReference type="ARBA" id="ARBA00004651"/>
    </source>
</evidence>
<comment type="caution">
    <text evidence="14">The sequence shown here is derived from an EMBL/GenBank/DDBJ whole genome shotgun (WGS) entry which is preliminary data.</text>
</comment>
<evidence type="ECO:0000256" key="11">
    <source>
        <dbReference type="ARBA" id="ARBA00022989"/>
    </source>
</evidence>
<dbReference type="InterPro" id="IPR005467">
    <property type="entry name" value="His_kinase_dom"/>
</dbReference>
<dbReference type="SMART" id="SM00388">
    <property type="entry name" value="HisKA"/>
    <property type="match status" value="1"/>
</dbReference>
<comment type="catalytic activity">
    <reaction evidence="1">
        <text>ATP + protein L-histidine = ADP + protein N-phospho-L-histidine.</text>
        <dbReference type="EC" id="2.7.13.3"/>
    </reaction>
</comment>
<keyword evidence="4" id="KW-1003">Cell membrane</keyword>
<dbReference type="RefSeq" id="WP_136353669.1">
    <property type="nucleotide sequence ID" value="NZ_CP046266.1"/>
</dbReference>
<dbReference type="InterPro" id="IPR036097">
    <property type="entry name" value="HisK_dim/P_sf"/>
</dbReference>
<keyword evidence="15" id="KW-1185">Reference proteome</keyword>
<keyword evidence="12" id="KW-0902">Two-component regulatory system</keyword>
<evidence type="ECO:0000256" key="4">
    <source>
        <dbReference type="ARBA" id="ARBA00022475"/>
    </source>
</evidence>
<dbReference type="SUPFAM" id="SSF55874">
    <property type="entry name" value="ATPase domain of HSP90 chaperone/DNA topoisomerase II/histidine kinase"/>
    <property type="match status" value="1"/>
</dbReference>
<evidence type="ECO:0000256" key="5">
    <source>
        <dbReference type="ARBA" id="ARBA00022553"/>
    </source>
</evidence>
<evidence type="ECO:0000256" key="12">
    <source>
        <dbReference type="ARBA" id="ARBA00023012"/>
    </source>
</evidence>
<keyword evidence="9" id="KW-0418">Kinase</keyword>
<dbReference type="Gene3D" id="1.10.287.130">
    <property type="match status" value="1"/>
</dbReference>
<dbReference type="PANTHER" id="PTHR43065:SF46">
    <property type="entry name" value="C4-DICARBOXYLATE TRANSPORT SENSOR PROTEIN DCTB"/>
    <property type="match status" value="1"/>
</dbReference>
<evidence type="ECO:0000256" key="13">
    <source>
        <dbReference type="ARBA" id="ARBA00023136"/>
    </source>
</evidence>
<dbReference type="PANTHER" id="PTHR43065">
    <property type="entry name" value="SENSOR HISTIDINE KINASE"/>
    <property type="match status" value="1"/>
</dbReference>
<dbReference type="EMBL" id="SSNT01000007">
    <property type="protein sequence ID" value="THF80140.1"/>
    <property type="molecule type" value="Genomic_DNA"/>
</dbReference>
<dbReference type="InterPro" id="IPR036890">
    <property type="entry name" value="HATPase_C_sf"/>
</dbReference>
<dbReference type="GO" id="GO:0005886">
    <property type="term" value="C:plasma membrane"/>
    <property type="evidence" value="ECO:0007669"/>
    <property type="project" value="UniProtKB-SubCell"/>
</dbReference>
<evidence type="ECO:0000256" key="9">
    <source>
        <dbReference type="ARBA" id="ARBA00022777"/>
    </source>
</evidence>
<proteinExistence type="predicted"/>
<dbReference type="Pfam" id="PF07694">
    <property type="entry name" value="5TM-5TMR_LYT"/>
    <property type="match status" value="1"/>
</dbReference>
<dbReference type="SUPFAM" id="SSF47384">
    <property type="entry name" value="Homodimeric domain of signal transducing histidine kinase"/>
    <property type="match status" value="1"/>
</dbReference>
<keyword evidence="10" id="KW-0067">ATP-binding</keyword>
<dbReference type="InterPro" id="IPR003594">
    <property type="entry name" value="HATPase_dom"/>
</dbReference>
<dbReference type="GO" id="GO:0000155">
    <property type="term" value="F:phosphorelay sensor kinase activity"/>
    <property type="evidence" value="ECO:0007669"/>
    <property type="project" value="InterPro"/>
</dbReference>
<keyword evidence="8" id="KW-0547">Nucleotide-binding</keyword>
<dbReference type="Gene3D" id="3.30.565.10">
    <property type="entry name" value="Histidine kinase-like ATPase, C-terminal domain"/>
    <property type="match status" value="1"/>
</dbReference>
<evidence type="ECO:0000256" key="1">
    <source>
        <dbReference type="ARBA" id="ARBA00000085"/>
    </source>
</evidence>
<dbReference type="SMART" id="SM00387">
    <property type="entry name" value="HATPase_c"/>
    <property type="match status" value="1"/>
</dbReference>
<evidence type="ECO:0000313" key="14">
    <source>
        <dbReference type="EMBL" id="THF80140.1"/>
    </source>
</evidence>
<evidence type="ECO:0000256" key="10">
    <source>
        <dbReference type="ARBA" id="ARBA00022840"/>
    </source>
</evidence>
<reference evidence="14 15" key="1">
    <citation type="submission" date="2019-04" db="EMBL/GenBank/DDBJ databases">
        <title>Bacillus sediminilitoris sp. nov., isolated from a tidal flat sediment on the East China Sea.</title>
        <authorList>
            <person name="Wei Y."/>
            <person name="Mao H."/>
            <person name="Fang J."/>
        </authorList>
    </citation>
    <scope>NUCLEOTIDE SEQUENCE [LARGE SCALE GENOMIC DNA]</scope>
    <source>
        <strain evidence="14 15">DSL-17</strain>
    </source>
</reference>
<evidence type="ECO:0000256" key="3">
    <source>
        <dbReference type="ARBA" id="ARBA00012438"/>
    </source>
</evidence>
<gene>
    <name evidence="14" type="ORF">E6W99_10735</name>
</gene>
<keyword evidence="13" id="KW-0472">Membrane</keyword>
<dbReference type="OrthoDB" id="9815750at2"/>
<accession>A0A4S4BZT1</accession>
<dbReference type="CDD" id="cd00082">
    <property type="entry name" value="HisKA"/>
    <property type="match status" value="1"/>
</dbReference>
<dbReference type="Proteomes" id="UP000310334">
    <property type="component" value="Unassembled WGS sequence"/>
</dbReference>
<dbReference type="GO" id="GO:0071555">
    <property type="term" value="P:cell wall organization"/>
    <property type="evidence" value="ECO:0007669"/>
    <property type="project" value="InterPro"/>
</dbReference>